<evidence type="ECO:0000313" key="2">
    <source>
        <dbReference type="Proteomes" id="UP001642409"/>
    </source>
</evidence>
<keyword evidence="2" id="KW-1185">Reference proteome</keyword>
<dbReference type="Proteomes" id="UP001642409">
    <property type="component" value="Unassembled WGS sequence"/>
</dbReference>
<name>A0ABP1KRA6_9EUKA</name>
<sequence>MEPNTIVYDVVQKNQGSRYYRMKARDLLEGKLYVTSNDSTAPLAVVVSSAVYLPQKTDRAVQVAEGLGAVELVLKEGSFDNGEIFVHVQNAAKKNVEVQVEFVSSNVISEILVNQEEKTIQLAKGVSVVAGVKIPAPIVTALTNGNTAAYFSQMVFQAYAALPAACDVTFDQFGSRKYFRYASLSQAQNLVSFNIKITAKALYDNEFVYVNITSECDAELLIIPAAVHQMEENVDTVVPVMPNKAVFVHEIVLGINRKISIHGQTQYSGLLYTVVSDPTLIQQIFMQKLRLKIKSLYLCQLQHIKLILRFISFSLHPSNDEAHTKPTDHNTRALHNDENVRNRITNCCKQEIHCLLPSMQSPNCLFHFQAL</sequence>
<proteinExistence type="predicted"/>
<dbReference type="EMBL" id="CAXDID020000269">
    <property type="protein sequence ID" value="CAL6067696.1"/>
    <property type="molecule type" value="Genomic_DNA"/>
</dbReference>
<gene>
    <name evidence="1" type="ORF">HINF_LOCUS53145</name>
</gene>
<reference evidence="1 2" key="1">
    <citation type="submission" date="2024-07" db="EMBL/GenBank/DDBJ databases">
        <authorList>
            <person name="Akdeniz Z."/>
        </authorList>
    </citation>
    <scope>NUCLEOTIDE SEQUENCE [LARGE SCALE GENOMIC DNA]</scope>
</reference>
<comment type="caution">
    <text evidence="1">The sequence shown here is derived from an EMBL/GenBank/DDBJ whole genome shotgun (WGS) entry which is preliminary data.</text>
</comment>
<evidence type="ECO:0008006" key="3">
    <source>
        <dbReference type="Google" id="ProtNLM"/>
    </source>
</evidence>
<accession>A0ABP1KRA6</accession>
<organism evidence="1 2">
    <name type="scientific">Hexamita inflata</name>
    <dbReference type="NCBI Taxonomy" id="28002"/>
    <lineage>
        <taxon>Eukaryota</taxon>
        <taxon>Metamonada</taxon>
        <taxon>Diplomonadida</taxon>
        <taxon>Hexamitidae</taxon>
        <taxon>Hexamitinae</taxon>
        <taxon>Hexamita</taxon>
    </lineage>
</organism>
<evidence type="ECO:0000313" key="1">
    <source>
        <dbReference type="EMBL" id="CAL6067696.1"/>
    </source>
</evidence>
<protein>
    <recommendedName>
        <fullName evidence="3">Alpha-2-macroglobulin bait region domain-containing protein</fullName>
    </recommendedName>
</protein>